<feature type="transmembrane region" description="Helical" evidence="1">
    <location>
        <begin position="135"/>
        <end position="164"/>
    </location>
</feature>
<keyword evidence="1" id="KW-0812">Transmembrane</keyword>
<sequence>MPVATATALLYHSRTLWGFVRARHVVLRACPGTECTTEVCVVFLDTLTPVLELYVQLREKWQRGSDLELGPESLKVLGMGLQLCGLQVWCSLVSTAGWLTLDSLVEVLPVGVCLRGGIVVVVVPWWYLVVVGDQLLWWFACEAVLGILVVGRTSGAMLVLLFLLTF</sequence>
<keyword evidence="1" id="KW-1133">Transmembrane helix</keyword>
<proteinExistence type="predicted"/>
<feature type="transmembrane region" description="Helical" evidence="1">
    <location>
        <begin position="108"/>
        <end position="129"/>
    </location>
</feature>
<comment type="caution">
    <text evidence="2">The sequence shown here is derived from an EMBL/GenBank/DDBJ whole genome shotgun (WGS) entry which is preliminary data.</text>
</comment>
<keyword evidence="1" id="KW-0472">Membrane</keyword>
<gene>
    <name evidence="2" type="ORF">Taro_014228</name>
</gene>
<evidence type="ECO:0000313" key="3">
    <source>
        <dbReference type="Proteomes" id="UP000652761"/>
    </source>
</evidence>
<accession>A0A843UE61</accession>
<dbReference type="AlphaFoldDB" id="A0A843UE61"/>
<evidence type="ECO:0000313" key="2">
    <source>
        <dbReference type="EMBL" id="MQL81775.1"/>
    </source>
</evidence>
<name>A0A843UE61_COLES</name>
<keyword evidence="3" id="KW-1185">Reference proteome</keyword>
<protein>
    <submittedName>
        <fullName evidence="2">Uncharacterized protein</fullName>
    </submittedName>
</protein>
<reference evidence="2" key="1">
    <citation type="submission" date="2017-07" db="EMBL/GenBank/DDBJ databases">
        <title>Taro Niue Genome Assembly and Annotation.</title>
        <authorList>
            <person name="Atibalentja N."/>
            <person name="Keating K."/>
            <person name="Fields C.J."/>
        </authorList>
    </citation>
    <scope>NUCLEOTIDE SEQUENCE</scope>
    <source>
        <strain evidence="2">Niue_2</strain>
        <tissue evidence="2">Leaf</tissue>
    </source>
</reference>
<organism evidence="2 3">
    <name type="scientific">Colocasia esculenta</name>
    <name type="common">Wild taro</name>
    <name type="synonym">Arum esculentum</name>
    <dbReference type="NCBI Taxonomy" id="4460"/>
    <lineage>
        <taxon>Eukaryota</taxon>
        <taxon>Viridiplantae</taxon>
        <taxon>Streptophyta</taxon>
        <taxon>Embryophyta</taxon>
        <taxon>Tracheophyta</taxon>
        <taxon>Spermatophyta</taxon>
        <taxon>Magnoliopsida</taxon>
        <taxon>Liliopsida</taxon>
        <taxon>Araceae</taxon>
        <taxon>Aroideae</taxon>
        <taxon>Colocasieae</taxon>
        <taxon>Colocasia</taxon>
    </lineage>
</organism>
<dbReference type="EMBL" id="NMUH01000587">
    <property type="protein sequence ID" value="MQL81775.1"/>
    <property type="molecule type" value="Genomic_DNA"/>
</dbReference>
<evidence type="ECO:0000256" key="1">
    <source>
        <dbReference type="SAM" id="Phobius"/>
    </source>
</evidence>
<dbReference type="Proteomes" id="UP000652761">
    <property type="component" value="Unassembled WGS sequence"/>
</dbReference>